<feature type="domain" description="ABC3 transporter permease C-terminal" evidence="8">
    <location>
        <begin position="681"/>
        <end position="793"/>
    </location>
</feature>
<comment type="similarity">
    <text evidence="6">Belongs to the ABC-4 integral membrane protein family.</text>
</comment>
<feature type="transmembrane region" description="Helical" evidence="7">
    <location>
        <begin position="291"/>
        <end position="318"/>
    </location>
</feature>
<dbReference type="Pfam" id="PF12704">
    <property type="entry name" value="MacB_PCD"/>
    <property type="match status" value="2"/>
</dbReference>
<dbReference type="InterPro" id="IPR050250">
    <property type="entry name" value="Macrolide_Exporter_MacB"/>
</dbReference>
<accession>A0A1I6DBX0</accession>
<comment type="subcellular location">
    <subcellularLocation>
        <location evidence="1">Cell membrane</location>
        <topology evidence="1">Multi-pass membrane protein</topology>
    </subcellularLocation>
</comment>
<feature type="domain" description="MacB-like periplasmic core" evidence="9">
    <location>
        <begin position="20"/>
        <end position="216"/>
    </location>
</feature>
<dbReference type="Proteomes" id="UP000198583">
    <property type="component" value="Unassembled WGS sequence"/>
</dbReference>
<evidence type="ECO:0000256" key="4">
    <source>
        <dbReference type="ARBA" id="ARBA00022989"/>
    </source>
</evidence>
<evidence type="ECO:0000259" key="9">
    <source>
        <dbReference type="Pfam" id="PF12704"/>
    </source>
</evidence>
<dbReference type="GO" id="GO:0022857">
    <property type="term" value="F:transmembrane transporter activity"/>
    <property type="evidence" value="ECO:0007669"/>
    <property type="project" value="TreeGrafter"/>
</dbReference>
<organism evidence="10 11">
    <name type="scientific">Lentzea waywayandensis</name>
    <dbReference type="NCBI Taxonomy" id="84724"/>
    <lineage>
        <taxon>Bacteria</taxon>
        <taxon>Bacillati</taxon>
        <taxon>Actinomycetota</taxon>
        <taxon>Actinomycetes</taxon>
        <taxon>Pseudonocardiales</taxon>
        <taxon>Pseudonocardiaceae</taxon>
        <taxon>Lentzea</taxon>
    </lineage>
</organism>
<dbReference type="InterPro" id="IPR003838">
    <property type="entry name" value="ABC3_permease_C"/>
</dbReference>
<reference evidence="11" key="1">
    <citation type="submission" date="2016-10" db="EMBL/GenBank/DDBJ databases">
        <authorList>
            <person name="Varghese N."/>
            <person name="Submissions S."/>
        </authorList>
    </citation>
    <scope>NUCLEOTIDE SEQUENCE [LARGE SCALE GENOMIC DNA]</scope>
    <source>
        <strain evidence="11">DSM 44232</strain>
    </source>
</reference>
<protein>
    <submittedName>
        <fullName evidence="10">Putative ABC transport system permease protein</fullName>
    </submittedName>
</protein>
<dbReference type="PANTHER" id="PTHR30572">
    <property type="entry name" value="MEMBRANE COMPONENT OF TRANSPORTER-RELATED"/>
    <property type="match status" value="1"/>
</dbReference>
<proteinExistence type="inferred from homology"/>
<evidence type="ECO:0000256" key="2">
    <source>
        <dbReference type="ARBA" id="ARBA00022475"/>
    </source>
</evidence>
<dbReference type="PANTHER" id="PTHR30572:SF4">
    <property type="entry name" value="ABC TRANSPORTER PERMEASE YTRF"/>
    <property type="match status" value="1"/>
</dbReference>
<keyword evidence="4 7" id="KW-1133">Transmembrane helix</keyword>
<dbReference type="GO" id="GO:0005886">
    <property type="term" value="C:plasma membrane"/>
    <property type="evidence" value="ECO:0007669"/>
    <property type="project" value="UniProtKB-SubCell"/>
</dbReference>
<keyword evidence="2" id="KW-1003">Cell membrane</keyword>
<feature type="transmembrane region" description="Helical" evidence="7">
    <location>
        <begin position="243"/>
        <end position="270"/>
    </location>
</feature>
<gene>
    <name evidence="10" type="ORF">SAMN04488564_102196</name>
</gene>
<evidence type="ECO:0000256" key="5">
    <source>
        <dbReference type="ARBA" id="ARBA00023136"/>
    </source>
</evidence>
<feature type="domain" description="ABC3 transporter permease C-terminal" evidence="8">
    <location>
        <begin position="247"/>
        <end position="367"/>
    </location>
</feature>
<feature type="transmembrane region" description="Helical" evidence="7">
    <location>
        <begin position="730"/>
        <end position="752"/>
    </location>
</feature>
<dbReference type="AlphaFoldDB" id="A0A1I6DBX0"/>
<evidence type="ECO:0000256" key="7">
    <source>
        <dbReference type="SAM" id="Phobius"/>
    </source>
</evidence>
<evidence type="ECO:0000259" key="8">
    <source>
        <dbReference type="Pfam" id="PF02687"/>
    </source>
</evidence>
<feature type="domain" description="MacB-like periplasmic core" evidence="9">
    <location>
        <begin position="462"/>
        <end position="648"/>
    </location>
</feature>
<evidence type="ECO:0000256" key="1">
    <source>
        <dbReference type="ARBA" id="ARBA00004651"/>
    </source>
</evidence>
<feature type="transmembrane region" description="Helical" evidence="7">
    <location>
        <begin position="387"/>
        <end position="403"/>
    </location>
</feature>
<dbReference type="InterPro" id="IPR025857">
    <property type="entry name" value="MacB_PCD"/>
</dbReference>
<keyword evidence="11" id="KW-1185">Reference proteome</keyword>
<evidence type="ECO:0000256" key="6">
    <source>
        <dbReference type="ARBA" id="ARBA00038076"/>
    </source>
</evidence>
<feature type="transmembrane region" description="Helical" evidence="7">
    <location>
        <begin position="338"/>
        <end position="357"/>
    </location>
</feature>
<sequence>MIRVAWRSMTDNRTRFLLPAIAIVFGVAFVTGSLVYGDTVRAAVEGAPKDFDVQVEQRDNKAMSPATVEQLRGVAGVGGLRPVAEGPTFLVGKDGKLVGTPGSDGGVGFDPQRHKLTSGTAPAGRDEVALDKWAAQRAGYQVGDKMRVVVAGTARDVRLTGVFDYQNTRIVQGGTLVAFADATAREQFAPGSGGYTSALLTAAPGTSQDALATAVATALPDLRTSTADELTGLEASDNDKLTMILLIFAGVALFSSAFLVSNTFTMLAAARAREHALLRAIGAGRRYVLRMVLTEATLLGVAATVVGYLLGVGGAAVLKAQFAVFEGAPVPLRPFTPATVLAAFGVGLGVTLLAAYLPARRAAAIPPIAALRTGLPPTGKSLRRRNITGFVVTAIGTLMVVLGRGEQTMIYLGAPAMLIGLIILTPLLAAGLTSVLRGPLTRFAGLTGTLAVENTRRNPRRTGATASALMIGLSVCAAVTVPIASISAKSAETAKSWNSADIQVEALPFADISPSVADDIAKVPGVEHVTALHQALLPLEKGALQVTGVNAGSISALVPLTIREGSLDQLGTGIAVQSGVAAAHGWTVGSKVGKEKPLTVVATFDAPEEFGADALVDTANIPAGELWTREVLIKAGGSAEKVRDDIRTALDNPVLVVQTRDEYIEAQAAQFDLYLNLLYAMLSVSVLIGAMSVVNTMTMSTMERIREIGLLRAVGLGRSQVGAVLRIESVIIAVIGALAGVVSGCLIGAMTVSGQANTTPVLPWDRLAVFMAITVAIGVAAAFVPARRAVRIPILTAIKTDTE</sequence>
<keyword evidence="5 7" id="KW-0472">Membrane</keyword>
<feature type="transmembrane region" description="Helical" evidence="7">
    <location>
        <begin position="767"/>
        <end position="786"/>
    </location>
</feature>
<dbReference type="OrthoDB" id="9780560at2"/>
<evidence type="ECO:0000313" key="10">
    <source>
        <dbReference type="EMBL" id="SFR02867.1"/>
    </source>
</evidence>
<name>A0A1I6DBX0_9PSEU</name>
<feature type="transmembrane region" description="Helical" evidence="7">
    <location>
        <begin position="673"/>
        <end position="694"/>
    </location>
</feature>
<feature type="transmembrane region" description="Helical" evidence="7">
    <location>
        <begin position="409"/>
        <end position="432"/>
    </location>
</feature>
<feature type="transmembrane region" description="Helical" evidence="7">
    <location>
        <begin position="466"/>
        <end position="486"/>
    </location>
</feature>
<evidence type="ECO:0000256" key="3">
    <source>
        <dbReference type="ARBA" id="ARBA00022692"/>
    </source>
</evidence>
<dbReference type="EMBL" id="FOYL01000002">
    <property type="protein sequence ID" value="SFR02867.1"/>
    <property type="molecule type" value="Genomic_DNA"/>
</dbReference>
<evidence type="ECO:0000313" key="11">
    <source>
        <dbReference type="Proteomes" id="UP000198583"/>
    </source>
</evidence>
<dbReference type="Pfam" id="PF02687">
    <property type="entry name" value="FtsX"/>
    <property type="match status" value="2"/>
</dbReference>
<keyword evidence="3 7" id="KW-0812">Transmembrane</keyword>
<dbReference type="RefSeq" id="WP_093588776.1">
    <property type="nucleotide sequence ID" value="NZ_FOYL01000002.1"/>
</dbReference>
<dbReference type="STRING" id="84724.SAMN04488564_102196"/>